<organism evidence="1 2">
    <name type="scientific">Duganella callida</name>
    <dbReference type="NCBI Taxonomy" id="2561932"/>
    <lineage>
        <taxon>Bacteria</taxon>
        <taxon>Pseudomonadati</taxon>
        <taxon>Pseudomonadota</taxon>
        <taxon>Betaproteobacteria</taxon>
        <taxon>Burkholderiales</taxon>
        <taxon>Oxalobacteraceae</taxon>
        <taxon>Telluria group</taxon>
        <taxon>Duganella</taxon>
    </lineage>
</organism>
<sequence length="451" mass="49680">MGLPLKVRWIEGLTLGPQQLQLQDAYHEARLQRFAGTINPYLWGVREAQWNTDALANNVLAADLLSLIFQDGEMYEAPHTDALPAPVDLGAIPAEVQSVTFYAALPTLKAHGGNVAQGTATRSQARYLPVEKEMPDLFGEALSIDVGCLARSVHLLSSLDSRADHLSFPVARVRRMVSGGFELDRSFFAPGLSIRAAPGLSLMLDNLLAKLGAKVEALYQRHRQPGNHVVEIYQGDLASFWMLHAVCAGTAGLTHLARQRQHHPEYLFDRLTAFAGGLMALSTRYALAELPVYEHENAAPGFIRLNEIIRDLLDTVISSRYFAIPLLEDGQRSRHYRAQLDPAKVDQRTRLGVAVSANVPALELVQIVPLRFKIAAPDDIDSIVNSALRGIELVHLPQVPAEVPVRPNTYYFSIVPKGQLYESMLKAQAMTIFVPQQGFDGLQLELFALSG</sequence>
<dbReference type="NCBIfam" id="TIGR03353">
    <property type="entry name" value="VI_chp_4"/>
    <property type="match status" value="1"/>
</dbReference>
<keyword evidence="2" id="KW-1185">Reference proteome</keyword>
<dbReference type="Proteomes" id="UP000297729">
    <property type="component" value="Unassembled WGS sequence"/>
</dbReference>
<dbReference type="AlphaFoldDB" id="A0A4Y9T0E9"/>
<proteinExistence type="predicted"/>
<comment type="caution">
    <text evidence="1">The sequence shown here is derived from an EMBL/GenBank/DDBJ whole genome shotgun (WGS) entry which is preliminary data.</text>
</comment>
<protein>
    <submittedName>
        <fullName evidence="1">Type VI secretion system baseplate subunit TssK</fullName>
    </submittedName>
</protein>
<dbReference type="Pfam" id="PF05936">
    <property type="entry name" value="T6SS_VasE"/>
    <property type="match status" value="1"/>
</dbReference>
<evidence type="ECO:0000313" key="2">
    <source>
        <dbReference type="Proteomes" id="UP000297729"/>
    </source>
</evidence>
<dbReference type="EMBL" id="SPVG01000023">
    <property type="protein sequence ID" value="TFW30373.1"/>
    <property type="molecule type" value="Genomic_DNA"/>
</dbReference>
<gene>
    <name evidence="1" type="primary">tssK</name>
    <name evidence="1" type="ORF">E4L98_02375</name>
</gene>
<dbReference type="PANTHER" id="PTHR35566:SF1">
    <property type="entry name" value="TYPE VI SECRETION SYSTEM BASEPLATE COMPONENT TSSK1"/>
    <property type="match status" value="1"/>
</dbReference>
<name>A0A4Y9T0E9_9BURK</name>
<dbReference type="OrthoDB" id="9775333at2"/>
<accession>A0A4Y9T0E9</accession>
<evidence type="ECO:0000313" key="1">
    <source>
        <dbReference type="EMBL" id="TFW30373.1"/>
    </source>
</evidence>
<dbReference type="RefSeq" id="WP_135199965.1">
    <property type="nucleotide sequence ID" value="NZ_SPVG01000023.1"/>
</dbReference>
<dbReference type="InterPro" id="IPR010263">
    <property type="entry name" value="T6SS_TssK"/>
</dbReference>
<reference evidence="1 2" key="1">
    <citation type="submission" date="2019-03" db="EMBL/GenBank/DDBJ databases">
        <title>Draft Genome Sequence of Duganella callidus sp. nov., a Novel Duganella Species Isolated from Cultivated Soil.</title>
        <authorList>
            <person name="Raths R."/>
            <person name="Peta V."/>
            <person name="Bucking H."/>
        </authorList>
    </citation>
    <scope>NUCLEOTIDE SEQUENCE [LARGE SCALE GENOMIC DNA]</scope>
    <source>
        <strain evidence="1 2">DN04</strain>
    </source>
</reference>
<dbReference type="PANTHER" id="PTHR35566">
    <property type="entry name" value="BLR3599 PROTEIN"/>
    <property type="match status" value="1"/>
</dbReference>